<dbReference type="AlphaFoldDB" id="A0AA89TH88"/>
<dbReference type="EMBL" id="JACHHR010000002">
    <property type="protein sequence ID" value="MBB5211838.1"/>
    <property type="molecule type" value="Genomic_DNA"/>
</dbReference>
<accession>A0AA89TH88</accession>
<dbReference type="GO" id="GO:0016758">
    <property type="term" value="F:hexosyltransferase activity"/>
    <property type="evidence" value="ECO:0007669"/>
    <property type="project" value="TreeGrafter"/>
</dbReference>
<dbReference type="CDD" id="cd06533">
    <property type="entry name" value="Glyco_transf_WecG_TagA"/>
    <property type="match status" value="1"/>
</dbReference>
<reference evidence="3 4" key="1">
    <citation type="submission" date="2020-08" db="EMBL/GenBank/DDBJ databases">
        <title>Genomic Encyclopedia of Type Strains, Phase IV (KMG-IV): sequencing the most valuable type-strain genomes for metagenomic binning, comparative biology and taxonomic classification.</title>
        <authorList>
            <person name="Goeker M."/>
        </authorList>
    </citation>
    <scope>NUCLEOTIDE SEQUENCE [LARGE SCALE GENOMIC DNA]</scope>
    <source>
        <strain evidence="3 4">DSM 11525</strain>
    </source>
</reference>
<evidence type="ECO:0000256" key="1">
    <source>
        <dbReference type="ARBA" id="ARBA00022676"/>
    </source>
</evidence>
<dbReference type="Proteomes" id="UP000563601">
    <property type="component" value="Unassembled WGS sequence"/>
</dbReference>
<organism evidence="3 4">
    <name type="scientific">Microbulbifer hydrolyticus</name>
    <dbReference type="NCBI Taxonomy" id="48074"/>
    <lineage>
        <taxon>Bacteria</taxon>
        <taxon>Pseudomonadati</taxon>
        <taxon>Pseudomonadota</taxon>
        <taxon>Gammaproteobacteria</taxon>
        <taxon>Cellvibrionales</taxon>
        <taxon>Microbulbiferaceae</taxon>
        <taxon>Microbulbifer</taxon>
    </lineage>
</organism>
<keyword evidence="1" id="KW-0328">Glycosyltransferase</keyword>
<sequence length="253" mass="28491">MQEPLNIGLCRLDRLKMACAIKHIRSMSENGTTGYVVTPNVDHLQRLLSKNGASSLREIYQNAELSLCDSRVLELIIKLNGKKIPEIIAGSTLTEKLFNDDLHANDRIFLVGGTNATANKIRALYGDLNIEHHNPSMGFIYKDAEVKKLIDLVCLNNPTHVFLAVGSPQQEILARKLCQDRRFKGVALCIGASLLFLVGEEKRAPQWLQSLRLEWLYRMLQSPVRLGKRYLSNALAIPAIYWNIKNSLSGRRV</sequence>
<keyword evidence="2" id="KW-0808">Transferase</keyword>
<evidence type="ECO:0000256" key="2">
    <source>
        <dbReference type="ARBA" id="ARBA00022679"/>
    </source>
</evidence>
<evidence type="ECO:0000313" key="3">
    <source>
        <dbReference type="EMBL" id="MBB5211838.1"/>
    </source>
</evidence>
<dbReference type="InterPro" id="IPR004629">
    <property type="entry name" value="WecG_TagA_CpsF"/>
</dbReference>
<protein>
    <submittedName>
        <fullName evidence="3">Exopolysaccharide biosynthesis WecB/TagA/CpsF family protein</fullName>
    </submittedName>
</protein>
<dbReference type="Pfam" id="PF03808">
    <property type="entry name" value="Glyco_tran_WecG"/>
    <property type="match status" value="1"/>
</dbReference>
<gene>
    <name evidence="3" type="ORF">HNQ53_002056</name>
</gene>
<proteinExistence type="predicted"/>
<dbReference type="PANTHER" id="PTHR34136:SF1">
    <property type="entry name" value="UDP-N-ACETYL-D-MANNOSAMINURONIC ACID TRANSFERASE"/>
    <property type="match status" value="1"/>
</dbReference>
<comment type="caution">
    <text evidence="3">The sequence shown here is derived from an EMBL/GenBank/DDBJ whole genome shotgun (WGS) entry which is preliminary data.</text>
</comment>
<evidence type="ECO:0000313" key="4">
    <source>
        <dbReference type="Proteomes" id="UP000563601"/>
    </source>
</evidence>
<dbReference type="RefSeq" id="WP_237567743.1">
    <property type="nucleotide sequence ID" value="NZ_CP047491.1"/>
</dbReference>
<dbReference type="NCBIfam" id="TIGR00696">
    <property type="entry name" value="wecG_tagA_cpsF"/>
    <property type="match status" value="1"/>
</dbReference>
<name>A0AA89TH88_9GAMM</name>
<dbReference type="PANTHER" id="PTHR34136">
    <property type="match status" value="1"/>
</dbReference>